<name>A0A0M2UZ75_9BACT</name>
<evidence type="ECO:0000256" key="2">
    <source>
        <dbReference type="SAM" id="MobiDB-lite"/>
    </source>
</evidence>
<dbReference type="Proteomes" id="UP000034954">
    <property type="component" value="Unassembled WGS sequence"/>
</dbReference>
<accession>A0A0M2UZ75</accession>
<feature type="region of interest" description="Disordered" evidence="2">
    <location>
        <begin position="1"/>
        <end position="25"/>
    </location>
</feature>
<dbReference type="InterPro" id="IPR038157">
    <property type="entry name" value="FeoA_core_dom"/>
</dbReference>
<evidence type="ECO:0000313" key="4">
    <source>
        <dbReference type="EMBL" id="KKO20266.1"/>
    </source>
</evidence>
<sequence>MNNNSNEKHEHMNSEEDSSSGSAFPLTFASEGQKVRIVALKGGRGFQERLISMGFNAGDEIEIVQSRQQGSVLVASEGGRYILGGGMAQKIMVVQI</sequence>
<evidence type="ECO:0000313" key="5">
    <source>
        <dbReference type="Proteomes" id="UP000034954"/>
    </source>
</evidence>
<dbReference type="AlphaFoldDB" id="A0A0M2UZ75"/>
<dbReference type="SMART" id="SM00899">
    <property type="entry name" value="FeoA"/>
    <property type="match status" value="1"/>
</dbReference>
<dbReference type="InterPro" id="IPR053184">
    <property type="entry name" value="FeoA-like"/>
</dbReference>
<evidence type="ECO:0000259" key="3">
    <source>
        <dbReference type="SMART" id="SM00899"/>
    </source>
</evidence>
<dbReference type="PANTHER" id="PTHR43151">
    <property type="entry name" value="FEOA FAMILY PROTEIN"/>
    <property type="match status" value="1"/>
</dbReference>
<keyword evidence="1" id="KW-0408">Iron</keyword>
<feature type="compositionally biased region" description="Basic and acidic residues" evidence="2">
    <location>
        <begin position="1"/>
        <end position="14"/>
    </location>
</feature>
<feature type="domain" description="Ferrous iron transporter FeoA-like" evidence="3">
    <location>
        <begin position="24"/>
        <end position="95"/>
    </location>
</feature>
<dbReference type="InterPro" id="IPR007167">
    <property type="entry name" value="Fe-transptr_FeoA-like"/>
</dbReference>
<protein>
    <submittedName>
        <fullName evidence="4">FeoA domain protein</fullName>
    </submittedName>
</protein>
<dbReference type="InterPro" id="IPR008988">
    <property type="entry name" value="Transcriptional_repressor_C"/>
</dbReference>
<keyword evidence="5" id="KW-1185">Reference proteome</keyword>
<reference evidence="4 5" key="1">
    <citation type="journal article" date="2013" name="BMC Microbiol.">
        <title>Identification of the type II cytochrome c maturation pathway in anammox bacteria by comparative genomics.</title>
        <authorList>
            <person name="Ferousi C."/>
            <person name="Speth D.R."/>
            <person name="Reimann J."/>
            <person name="Op den Camp H.J."/>
            <person name="Allen J.W."/>
            <person name="Keltjens J.T."/>
            <person name="Jetten M.S."/>
        </authorList>
    </citation>
    <scope>NUCLEOTIDE SEQUENCE [LARGE SCALE GENOMIC DNA]</scope>
    <source>
        <strain evidence="4">RU1</strain>
    </source>
</reference>
<dbReference type="Pfam" id="PF04023">
    <property type="entry name" value="FeoA"/>
    <property type="match status" value="1"/>
</dbReference>
<proteinExistence type="predicted"/>
<organism evidence="4 5">
    <name type="scientific">Candidatus Brocadia fulgida</name>
    <dbReference type="NCBI Taxonomy" id="380242"/>
    <lineage>
        <taxon>Bacteria</taxon>
        <taxon>Pseudomonadati</taxon>
        <taxon>Planctomycetota</taxon>
        <taxon>Candidatus Brocadiia</taxon>
        <taxon>Candidatus Brocadiales</taxon>
        <taxon>Candidatus Brocadiaceae</taxon>
        <taxon>Candidatus Brocadia</taxon>
    </lineage>
</organism>
<evidence type="ECO:0000256" key="1">
    <source>
        <dbReference type="ARBA" id="ARBA00023004"/>
    </source>
</evidence>
<dbReference type="PANTHER" id="PTHR43151:SF1">
    <property type="entry name" value="SSR2333 PROTEIN"/>
    <property type="match status" value="1"/>
</dbReference>
<comment type="caution">
    <text evidence="4">The sequence shown here is derived from an EMBL/GenBank/DDBJ whole genome shotgun (WGS) entry which is preliminary data.</text>
</comment>
<dbReference type="GO" id="GO:0046914">
    <property type="term" value="F:transition metal ion binding"/>
    <property type="evidence" value="ECO:0007669"/>
    <property type="project" value="InterPro"/>
</dbReference>
<dbReference type="EMBL" id="LAQJ01000119">
    <property type="protein sequence ID" value="KKO20266.1"/>
    <property type="molecule type" value="Genomic_DNA"/>
</dbReference>
<gene>
    <name evidence="4" type="ORF">BROFUL_01011</name>
</gene>
<dbReference type="SUPFAM" id="SSF50037">
    <property type="entry name" value="C-terminal domain of transcriptional repressors"/>
    <property type="match status" value="1"/>
</dbReference>
<dbReference type="Gene3D" id="2.30.30.90">
    <property type="match status" value="1"/>
</dbReference>